<dbReference type="Proteomes" id="UP000596742">
    <property type="component" value="Unassembled WGS sequence"/>
</dbReference>
<feature type="chain" id="PRO_5032400979" evidence="1">
    <location>
        <begin position="23"/>
        <end position="118"/>
    </location>
</feature>
<organism evidence="2 3">
    <name type="scientific">Mytilus galloprovincialis</name>
    <name type="common">Mediterranean mussel</name>
    <dbReference type="NCBI Taxonomy" id="29158"/>
    <lineage>
        <taxon>Eukaryota</taxon>
        <taxon>Metazoa</taxon>
        <taxon>Spiralia</taxon>
        <taxon>Lophotrochozoa</taxon>
        <taxon>Mollusca</taxon>
        <taxon>Bivalvia</taxon>
        <taxon>Autobranchia</taxon>
        <taxon>Pteriomorphia</taxon>
        <taxon>Mytilida</taxon>
        <taxon>Mytiloidea</taxon>
        <taxon>Mytilidae</taxon>
        <taxon>Mytilinae</taxon>
        <taxon>Mytilus</taxon>
    </lineage>
</organism>
<keyword evidence="1" id="KW-0732">Signal</keyword>
<keyword evidence="3" id="KW-1185">Reference proteome</keyword>
<evidence type="ECO:0000313" key="2">
    <source>
        <dbReference type="EMBL" id="VDI11005.1"/>
    </source>
</evidence>
<reference evidence="2" key="1">
    <citation type="submission" date="2018-11" db="EMBL/GenBank/DDBJ databases">
        <authorList>
            <person name="Alioto T."/>
            <person name="Alioto T."/>
        </authorList>
    </citation>
    <scope>NUCLEOTIDE SEQUENCE</scope>
</reference>
<gene>
    <name evidence="2" type="ORF">MGAL_10B077934</name>
</gene>
<evidence type="ECO:0000256" key="1">
    <source>
        <dbReference type="SAM" id="SignalP"/>
    </source>
</evidence>
<sequence>MKSLFLITAVLLGMLFVPAIESRGGGRAEEVPSACDAAKEQARRVCGRGTSGGTQAQGGGGKRSRAAAAAAAACLTNHYADNKQKKRSNSLNKPLTKVNNYEALFFSVKSHSIHISAR</sequence>
<name>A0A8B6CXC2_MYTGA</name>
<dbReference type="EMBL" id="UYJE01002465">
    <property type="protein sequence ID" value="VDI11005.1"/>
    <property type="molecule type" value="Genomic_DNA"/>
</dbReference>
<dbReference type="AlphaFoldDB" id="A0A8B6CXC2"/>
<accession>A0A8B6CXC2</accession>
<protein>
    <submittedName>
        <fullName evidence="2">Uncharacterized protein</fullName>
    </submittedName>
</protein>
<proteinExistence type="predicted"/>
<evidence type="ECO:0000313" key="3">
    <source>
        <dbReference type="Proteomes" id="UP000596742"/>
    </source>
</evidence>
<feature type="signal peptide" evidence="1">
    <location>
        <begin position="1"/>
        <end position="22"/>
    </location>
</feature>
<comment type="caution">
    <text evidence="2">The sequence shown here is derived from an EMBL/GenBank/DDBJ whole genome shotgun (WGS) entry which is preliminary data.</text>
</comment>